<feature type="region of interest" description="Disordered" evidence="1">
    <location>
        <begin position="326"/>
        <end position="369"/>
    </location>
</feature>
<proteinExistence type="predicted"/>
<dbReference type="Proteomes" id="UP000193986">
    <property type="component" value="Unassembled WGS sequence"/>
</dbReference>
<feature type="compositionally biased region" description="Low complexity" evidence="1">
    <location>
        <begin position="35"/>
        <end position="46"/>
    </location>
</feature>
<feature type="compositionally biased region" description="Polar residues" evidence="1">
    <location>
        <begin position="17"/>
        <end position="34"/>
    </location>
</feature>
<protein>
    <submittedName>
        <fullName evidence="2">Uncharacterized protein</fullName>
    </submittedName>
</protein>
<accession>A0A1Y2BIN7</accession>
<evidence type="ECO:0000256" key="1">
    <source>
        <dbReference type="SAM" id="MobiDB-lite"/>
    </source>
</evidence>
<evidence type="ECO:0000313" key="2">
    <source>
        <dbReference type="EMBL" id="ORY33955.1"/>
    </source>
</evidence>
<dbReference type="AlphaFoldDB" id="A0A1Y2BIN7"/>
<gene>
    <name evidence="2" type="ORF">BCR39DRAFT_517926</name>
</gene>
<dbReference type="EMBL" id="MCFC01000004">
    <property type="protein sequence ID" value="ORY33955.1"/>
    <property type="molecule type" value="Genomic_DNA"/>
</dbReference>
<name>A0A1Y2BIN7_9TREE</name>
<organism evidence="2 3">
    <name type="scientific">Naematelia encephala</name>
    <dbReference type="NCBI Taxonomy" id="71784"/>
    <lineage>
        <taxon>Eukaryota</taxon>
        <taxon>Fungi</taxon>
        <taxon>Dikarya</taxon>
        <taxon>Basidiomycota</taxon>
        <taxon>Agaricomycotina</taxon>
        <taxon>Tremellomycetes</taxon>
        <taxon>Tremellales</taxon>
        <taxon>Naemateliaceae</taxon>
        <taxon>Naematelia</taxon>
    </lineage>
</organism>
<feature type="region of interest" description="Disordered" evidence="1">
    <location>
        <begin position="1"/>
        <end position="68"/>
    </location>
</feature>
<dbReference type="InParanoid" id="A0A1Y2BIN7"/>
<reference evidence="2 3" key="1">
    <citation type="submission" date="2016-07" db="EMBL/GenBank/DDBJ databases">
        <title>Pervasive Adenine N6-methylation of Active Genes in Fungi.</title>
        <authorList>
            <consortium name="DOE Joint Genome Institute"/>
            <person name="Mondo S.J."/>
            <person name="Dannebaum R.O."/>
            <person name="Kuo R.C."/>
            <person name="Labutti K."/>
            <person name="Haridas S."/>
            <person name="Kuo A."/>
            <person name="Salamov A."/>
            <person name="Ahrendt S.R."/>
            <person name="Lipzen A."/>
            <person name="Sullivan W."/>
            <person name="Andreopoulos W.B."/>
            <person name="Clum A."/>
            <person name="Lindquist E."/>
            <person name="Daum C."/>
            <person name="Ramamoorthy G.K."/>
            <person name="Gryganskyi A."/>
            <person name="Culley D."/>
            <person name="Magnuson J.K."/>
            <person name="James T.Y."/>
            <person name="O'Malley M.A."/>
            <person name="Stajich J.E."/>
            <person name="Spatafora J.W."/>
            <person name="Visel A."/>
            <person name="Grigoriev I.V."/>
        </authorList>
    </citation>
    <scope>NUCLEOTIDE SEQUENCE [LARGE SCALE GENOMIC DNA]</scope>
    <source>
        <strain evidence="2 3">68-887.2</strain>
    </source>
</reference>
<sequence length="369" mass="40286">MSTRYFTRGSIKKQGPSEPTSGPSTRCSNSCRNDISSQIPSSSRPSATAGRTHPSSIQRSSISPSAAASSRKRIYSYIDSSLGSLSQTDFRKKGRDFLSPFNEPPFPDYSIDGVPISEHVMPAIPESHESGPLSDSDVDVDVDKRHVYDDSEMEVTTAAPSALDHTGEAIPSGRFTATADITGRKRRCSDCRKGKQRVCEGTLVCRNGLIFRQTCDNCSTKGIRCSLGNRLYSGIPEFVALENRSVERYGDKYGIECVCCRSEGWHCAGTKRQDIDGDWWTVRCTHCPDDLSCTAVGQPVWGSVQTNRVASSTSRTTTMTVSNKIRSTKGSSTNVRTNARRTDARRTAVKSTISSVKARRSTKAGESTM</sequence>
<keyword evidence="3" id="KW-1185">Reference proteome</keyword>
<comment type="caution">
    <text evidence="2">The sequence shown here is derived from an EMBL/GenBank/DDBJ whole genome shotgun (WGS) entry which is preliminary data.</text>
</comment>
<feature type="compositionally biased region" description="Low complexity" evidence="1">
    <location>
        <begin position="55"/>
        <end position="68"/>
    </location>
</feature>
<evidence type="ECO:0000313" key="3">
    <source>
        <dbReference type="Proteomes" id="UP000193986"/>
    </source>
</evidence>